<keyword evidence="3" id="KW-1003">Cell membrane</keyword>
<evidence type="ECO:0000256" key="6">
    <source>
        <dbReference type="ARBA" id="ARBA00022723"/>
    </source>
</evidence>
<keyword evidence="11 12" id="KW-0472">Membrane</keyword>
<evidence type="ECO:0000256" key="2">
    <source>
        <dbReference type="ARBA" id="ARBA00004651"/>
    </source>
</evidence>
<proteinExistence type="predicted"/>
<evidence type="ECO:0000313" key="14">
    <source>
        <dbReference type="EMBL" id="MBB5101145.1"/>
    </source>
</evidence>
<feature type="transmembrane region" description="Helical" evidence="12">
    <location>
        <begin position="451"/>
        <end position="474"/>
    </location>
</feature>
<dbReference type="GO" id="GO:0004222">
    <property type="term" value="F:metalloendopeptidase activity"/>
    <property type="evidence" value="ECO:0007669"/>
    <property type="project" value="InterPro"/>
</dbReference>
<evidence type="ECO:0000256" key="8">
    <source>
        <dbReference type="ARBA" id="ARBA00022833"/>
    </source>
</evidence>
<evidence type="ECO:0000256" key="3">
    <source>
        <dbReference type="ARBA" id="ARBA00022475"/>
    </source>
</evidence>
<evidence type="ECO:0000256" key="12">
    <source>
        <dbReference type="SAM" id="Phobius"/>
    </source>
</evidence>
<name>A0A7W8AMF6_STRST</name>
<evidence type="ECO:0000256" key="9">
    <source>
        <dbReference type="ARBA" id="ARBA00022989"/>
    </source>
</evidence>
<protein>
    <submittedName>
        <fullName evidence="14">Zn-dependent protease with chaperone function</fullName>
    </submittedName>
</protein>
<evidence type="ECO:0000256" key="10">
    <source>
        <dbReference type="ARBA" id="ARBA00023049"/>
    </source>
</evidence>
<accession>A0A7W8AMF6</accession>
<keyword evidence="10" id="KW-0482">Metalloprotease</keyword>
<reference evidence="14 15" key="1">
    <citation type="submission" date="2020-08" db="EMBL/GenBank/DDBJ databases">
        <title>Genomic Encyclopedia of Type Strains, Phase III (KMG-III): the genomes of soil and plant-associated and newly described type strains.</title>
        <authorList>
            <person name="Whitman W."/>
        </authorList>
    </citation>
    <scope>NUCLEOTIDE SEQUENCE [LARGE SCALE GENOMIC DNA]</scope>
    <source>
        <strain evidence="14 15">CECT 3146</strain>
    </source>
</reference>
<keyword evidence="6" id="KW-0479">Metal-binding</keyword>
<dbReference type="GO" id="GO:0046872">
    <property type="term" value="F:metal ion binding"/>
    <property type="evidence" value="ECO:0007669"/>
    <property type="project" value="UniProtKB-KW"/>
</dbReference>
<feature type="transmembrane region" description="Helical" evidence="12">
    <location>
        <begin position="259"/>
        <end position="276"/>
    </location>
</feature>
<dbReference type="AlphaFoldDB" id="A0A7W8AMF6"/>
<dbReference type="GO" id="GO:0005886">
    <property type="term" value="C:plasma membrane"/>
    <property type="evidence" value="ECO:0007669"/>
    <property type="project" value="UniProtKB-SubCell"/>
</dbReference>
<dbReference type="InterPro" id="IPR001915">
    <property type="entry name" value="Peptidase_M48"/>
</dbReference>
<dbReference type="OrthoDB" id="4889053at2"/>
<comment type="caution">
    <text evidence="14">The sequence shown here is derived from an EMBL/GenBank/DDBJ whole genome shotgun (WGS) entry which is preliminary data.</text>
</comment>
<evidence type="ECO:0000313" key="15">
    <source>
        <dbReference type="Proteomes" id="UP000549009"/>
    </source>
</evidence>
<keyword evidence="9 12" id="KW-1133">Transmembrane helix</keyword>
<keyword evidence="15" id="KW-1185">Reference proteome</keyword>
<feature type="transmembrane region" description="Helical" evidence="12">
    <location>
        <begin position="21"/>
        <end position="41"/>
    </location>
</feature>
<dbReference type="RefSeq" id="WP_150509143.1">
    <property type="nucleotide sequence ID" value="NZ_BMSQ01000003.1"/>
</dbReference>
<evidence type="ECO:0000256" key="5">
    <source>
        <dbReference type="ARBA" id="ARBA00022692"/>
    </source>
</evidence>
<keyword evidence="5 12" id="KW-0812">Transmembrane</keyword>
<feature type="transmembrane region" description="Helical" evidence="12">
    <location>
        <begin position="218"/>
        <end position="239"/>
    </location>
</feature>
<keyword evidence="7" id="KW-0378">Hydrolase</keyword>
<sequence>MADDGTPRRDQRLLGQGTTRRCALFLVLAVTLAVGLSLRAVRVLVSSGQDADPLALPDSRERGLPPLDALLMSKSQLAGPHGAVILDNAEVIAVGAGGLMLLTAAALHLCGPALRKRRLHRITPGHPVLHDTLLRLTLQAGITRTPAFYRDPRRLSTGAVTFGSAGRYCLALDNGLVTMVDEAPLTFGRDRAVFTAVVLHELAHLRNRDVELGTAVRALWLAFAAVVVLPYLALLAWLYGNELFGTARYSWSGQQWSPLWEAAVVAVLVAMAYMAYTDILRHRELCADLDAVDWGADPRAWSAVAEEQSERRMGPKWELEHWHTEPDDGWISLFTWARKARPLRGGTRPWHTHPGWWWRIRALERPAHPVGPNGTWTQAVILTGTAVALLHLLLNELARAAGLAPLTSALFYAGLVLCVSIGRPLTVHPSHRFRPQHRAFGARSRDRARRALLLGGCFLLLVVTDPMGPVLAAAGG</sequence>
<comment type="cofactor">
    <cofactor evidence="1">
        <name>Zn(2+)</name>
        <dbReference type="ChEBI" id="CHEBI:29105"/>
    </cofactor>
</comment>
<dbReference type="InterPro" id="IPR050083">
    <property type="entry name" value="HtpX_protease"/>
</dbReference>
<keyword evidence="8" id="KW-0862">Zinc</keyword>
<dbReference type="GO" id="GO:0006508">
    <property type="term" value="P:proteolysis"/>
    <property type="evidence" value="ECO:0007669"/>
    <property type="project" value="UniProtKB-KW"/>
</dbReference>
<evidence type="ECO:0000259" key="13">
    <source>
        <dbReference type="Pfam" id="PF01435"/>
    </source>
</evidence>
<feature type="domain" description="Peptidase M48" evidence="13">
    <location>
        <begin position="177"/>
        <end position="366"/>
    </location>
</feature>
<evidence type="ECO:0000256" key="7">
    <source>
        <dbReference type="ARBA" id="ARBA00022801"/>
    </source>
</evidence>
<dbReference type="PANTHER" id="PTHR43221">
    <property type="entry name" value="PROTEASE HTPX"/>
    <property type="match status" value="1"/>
</dbReference>
<organism evidence="14 15">
    <name type="scientific">Streptomyces spectabilis</name>
    <dbReference type="NCBI Taxonomy" id="68270"/>
    <lineage>
        <taxon>Bacteria</taxon>
        <taxon>Bacillati</taxon>
        <taxon>Actinomycetota</taxon>
        <taxon>Actinomycetes</taxon>
        <taxon>Kitasatosporales</taxon>
        <taxon>Streptomycetaceae</taxon>
        <taxon>Streptomyces</taxon>
    </lineage>
</organism>
<dbReference type="Proteomes" id="UP000549009">
    <property type="component" value="Unassembled WGS sequence"/>
</dbReference>
<dbReference type="PANTHER" id="PTHR43221:SF1">
    <property type="entry name" value="PROTEASE HTPX"/>
    <property type="match status" value="1"/>
</dbReference>
<feature type="transmembrane region" description="Helical" evidence="12">
    <location>
        <begin position="91"/>
        <end position="111"/>
    </location>
</feature>
<gene>
    <name evidence="14" type="ORF">FHS40_000198</name>
</gene>
<dbReference type="Pfam" id="PF01435">
    <property type="entry name" value="Peptidase_M48"/>
    <property type="match status" value="1"/>
</dbReference>
<keyword evidence="4 14" id="KW-0645">Protease</keyword>
<comment type="subcellular location">
    <subcellularLocation>
        <location evidence="2">Cell membrane</location>
        <topology evidence="2">Multi-pass membrane protein</topology>
    </subcellularLocation>
</comment>
<evidence type="ECO:0000256" key="11">
    <source>
        <dbReference type="ARBA" id="ARBA00023136"/>
    </source>
</evidence>
<evidence type="ECO:0000256" key="1">
    <source>
        <dbReference type="ARBA" id="ARBA00001947"/>
    </source>
</evidence>
<evidence type="ECO:0000256" key="4">
    <source>
        <dbReference type="ARBA" id="ARBA00022670"/>
    </source>
</evidence>
<dbReference type="EMBL" id="JACHJD010000001">
    <property type="protein sequence ID" value="MBB5101145.1"/>
    <property type="molecule type" value="Genomic_DNA"/>
</dbReference>